<dbReference type="Proteomes" id="UP000601108">
    <property type="component" value="Unassembled WGS sequence"/>
</dbReference>
<accession>A0A918JYC0</accession>
<evidence type="ECO:0000313" key="1">
    <source>
        <dbReference type="EMBL" id="GGX27321.1"/>
    </source>
</evidence>
<dbReference type="EMBL" id="BMWS01000023">
    <property type="protein sequence ID" value="GGX27321.1"/>
    <property type="molecule type" value="Genomic_DNA"/>
</dbReference>
<reference evidence="1 2" key="1">
    <citation type="journal article" date="2014" name="Int. J. Syst. Evol. Microbiol.">
        <title>Complete genome sequence of Corynebacterium casei LMG S-19264T (=DSM 44701T), isolated from a smear-ripened cheese.</title>
        <authorList>
            <consortium name="US DOE Joint Genome Institute (JGI-PGF)"/>
            <person name="Walter F."/>
            <person name="Albersmeier A."/>
            <person name="Kalinowski J."/>
            <person name="Ruckert C."/>
        </authorList>
    </citation>
    <scope>NUCLEOTIDE SEQUENCE [LARGE SCALE GENOMIC DNA]</scope>
    <source>
        <strain evidence="1 2">KCTC 12285</strain>
    </source>
</reference>
<gene>
    <name evidence="1" type="ORF">GCM10007384_30860</name>
</gene>
<dbReference type="AlphaFoldDB" id="A0A918JYC0"/>
<protein>
    <submittedName>
        <fullName evidence="1">Uncharacterized protein</fullName>
    </submittedName>
</protein>
<organism evidence="1 2">
    <name type="scientific">Aquimarina muelleri</name>
    <dbReference type="NCBI Taxonomy" id="279356"/>
    <lineage>
        <taxon>Bacteria</taxon>
        <taxon>Pseudomonadati</taxon>
        <taxon>Bacteroidota</taxon>
        <taxon>Flavobacteriia</taxon>
        <taxon>Flavobacteriales</taxon>
        <taxon>Flavobacteriaceae</taxon>
        <taxon>Aquimarina</taxon>
    </lineage>
</organism>
<sequence length="52" mass="6178">MSIGTVDDQFAHLKRQYRKIFAEGCKITYREGKDKIFITRVFDQKQLPSKNK</sequence>
<evidence type="ECO:0000313" key="2">
    <source>
        <dbReference type="Proteomes" id="UP000601108"/>
    </source>
</evidence>
<keyword evidence="2" id="KW-1185">Reference proteome</keyword>
<comment type="caution">
    <text evidence="1">The sequence shown here is derived from an EMBL/GenBank/DDBJ whole genome shotgun (WGS) entry which is preliminary data.</text>
</comment>
<dbReference type="RefSeq" id="WP_229809287.1">
    <property type="nucleotide sequence ID" value="NZ_BMWS01000023.1"/>
</dbReference>
<proteinExistence type="predicted"/>
<name>A0A918JYC0_9FLAO</name>